<dbReference type="InterPro" id="IPR000595">
    <property type="entry name" value="cNMP-bd_dom"/>
</dbReference>
<evidence type="ECO:0000259" key="1">
    <source>
        <dbReference type="PROSITE" id="PS50042"/>
    </source>
</evidence>
<reference evidence="3" key="1">
    <citation type="submission" date="2018-02" db="EMBL/GenBank/DDBJ databases">
        <authorList>
            <person name="Hausmann B."/>
        </authorList>
    </citation>
    <scope>NUCLEOTIDE SEQUENCE [LARGE SCALE GENOMIC DNA]</scope>
    <source>
        <strain evidence="3">Peat soil MAG SbA5</strain>
    </source>
</reference>
<dbReference type="PROSITE" id="PS50042">
    <property type="entry name" value="CNMP_BINDING_3"/>
    <property type="match status" value="1"/>
</dbReference>
<protein>
    <recommendedName>
        <fullName evidence="1">Cyclic nucleotide-binding domain-containing protein</fullName>
    </recommendedName>
</protein>
<dbReference type="AlphaFoldDB" id="A0A2N9L707"/>
<evidence type="ECO:0000313" key="3">
    <source>
        <dbReference type="Proteomes" id="UP000239735"/>
    </source>
</evidence>
<dbReference type="EMBL" id="OKRB01000075">
    <property type="protein sequence ID" value="SPE19078.1"/>
    <property type="molecule type" value="Genomic_DNA"/>
</dbReference>
<dbReference type="Proteomes" id="UP000239735">
    <property type="component" value="Unassembled WGS sequence"/>
</dbReference>
<dbReference type="Gene3D" id="2.60.120.10">
    <property type="entry name" value="Jelly Rolls"/>
    <property type="match status" value="1"/>
</dbReference>
<organism evidence="2 3">
    <name type="scientific">Candidatus Sulfuritelmatomonas gaucii</name>
    <dbReference type="NCBI Taxonomy" id="2043161"/>
    <lineage>
        <taxon>Bacteria</taxon>
        <taxon>Pseudomonadati</taxon>
        <taxon>Acidobacteriota</taxon>
        <taxon>Terriglobia</taxon>
        <taxon>Terriglobales</taxon>
        <taxon>Acidobacteriaceae</taxon>
        <taxon>Candidatus Sulfuritelmatomonas</taxon>
    </lineage>
</organism>
<dbReference type="SUPFAM" id="SSF51206">
    <property type="entry name" value="cAMP-binding domain-like"/>
    <property type="match status" value="1"/>
</dbReference>
<feature type="domain" description="Cyclic nucleotide-binding" evidence="1">
    <location>
        <begin position="13"/>
        <end position="126"/>
    </location>
</feature>
<accession>A0A2N9L707</accession>
<proteinExistence type="predicted"/>
<gene>
    <name evidence="2" type="ORF">SBA5_20025</name>
</gene>
<dbReference type="CDD" id="cd00038">
    <property type="entry name" value="CAP_ED"/>
    <property type="match status" value="1"/>
</dbReference>
<name>A0A2N9L707_9BACT</name>
<dbReference type="InterPro" id="IPR018490">
    <property type="entry name" value="cNMP-bd_dom_sf"/>
</dbReference>
<dbReference type="Pfam" id="PF00027">
    <property type="entry name" value="cNMP_binding"/>
    <property type="match status" value="1"/>
</dbReference>
<dbReference type="InterPro" id="IPR014710">
    <property type="entry name" value="RmlC-like_jellyroll"/>
</dbReference>
<evidence type="ECO:0000313" key="2">
    <source>
        <dbReference type="EMBL" id="SPE19078.1"/>
    </source>
</evidence>
<sequence>MEQDASAFVADRELIQTLEKRSQLVFCGEDLVLFRQGEAPNGLYILRSGEATLVMRSESGEEVMCLRVAASSLIGLPAIVGNKPYTLTATARQGAEVKFVTRVDYEDLIRAEPSLCFKLLEVLAAEVRAARNALLAI</sequence>
<dbReference type="SMART" id="SM00100">
    <property type="entry name" value="cNMP"/>
    <property type="match status" value="1"/>
</dbReference>